<gene>
    <name evidence="2" type="ORF">AVDCRST_MAG12-1853</name>
</gene>
<name>A0A6J4S7I1_9ACTN</name>
<proteinExistence type="predicted"/>
<reference evidence="2" key="1">
    <citation type="submission" date="2020-02" db="EMBL/GenBank/DDBJ databases">
        <authorList>
            <person name="Meier V. D."/>
        </authorList>
    </citation>
    <scope>NUCLEOTIDE SEQUENCE</scope>
    <source>
        <strain evidence="2">AVDCRST_MAG12</strain>
    </source>
</reference>
<accession>A0A6J4S7I1</accession>
<dbReference type="AlphaFoldDB" id="A0A6J4S7I1"/>
<evidence type="ECO:0000256" key="1">
    <source>
        <dbReference type="SAM" id="MobiDB-lite"/>
    </source>
</evidence>
<feature type="region of interest" description="Disordered" evidence="1">
    <location>
        <begin position="1"/>
        <end position="20"/>
    </location>
</feature>
<sequence>MRPAPSFRDTADDARTPIIGATRRTFKLGREIRPATAAPRGPSGLDFARRLIYTLPL</sequence>
<organism evidence="2">
    <name type="scientific">uncultured Rubrobacteraceae bacterium</name>
    <dbReference type="NCBI Taxonomy" id="349277"/>
    <lineage>
        <taxon>Bacteria</taxon>
        <taxon>Bacillati</taxon>
        <taxon>Actinomycetota</taxon>
        <taxon>Rubrobacteria</taxon>
        <taxon>Rubrobacterales</taxon>
        <taxon>Rubrobacteraceae</taxon>
        <taxon>environmental samples</taxon>
    </lineage>
</organism>
<protein>
    <submittedName>
        <fullName evidence="2">Uncharacterized protein</fullName>
    </submittedName>
</protein>
<dbReference type="EMBL" id="CADCVK010000282">
    <property type="protein sequence ID" value="CAA9486670.1"/>
    <property type="molecule type" value="Genomic_DNA"/>
</dbReference>
<evidence type="ECO:0000313" key="2">
    <source>
        <dbReference type="EMBL" id="CAA9486670.1"/>
    </source>
</evidence>